<keyword evidence="6 16" id="KW-1133">Transmembrane helix</keyword>
<evidence type="ECO:0000259" key="18">
    <source>
        <dbReference type="PROSITE" id="PS50217"/>
    </source>
</evidence>
<feature type="region of interest" description="Disordered" evidence="15">
    <location>
        <begin position="483"/>
        <end position="507"/>
    </location>
</feature>
<keyword evidence="4 16" id="KW-0812">Transmembrane</keyword>
<evidence type="ECO:0000256" key="6">
    <source>
        <dbReference type="ARBA" id="ARBA00022989"/>
    </source>
</evidence>
<keyword evidence="8" id="KW-0238">DNA-binding</keyword>
<dbReference type="Gene3D" id="1.20.5.170">
    <property type="match status" value="1"/>
</dbReference>
<keyword evidence="7" id="KW-0805">Transcription regulation</keyword>
<keyword evidence="9 16" id="KW-0472">Membrane</keyword>
<name>A0AAQ3T4P8_PASNO</name>
<feature type="region of interest" description="Disordered" evidence="15">
    <location>
        <begin position="52"/>
        <end position="133"/>
    </location>
</feature>
<dbReference type="PANTHER" id="PTHR47416">
    <property type="entry name" value="BASIC-LEUCINE ZIPPER TRANSCRIPTION FACTOR F-RELATED"/>
    <property type="match status" value="1"/>
</dbReference>
<dbReference type="FunFam" id="1.20.5.170:FF:000085">
    <property type="entry name" value="bZIP transcription factor 49"/>
    <property type="match status" value="1"/>
</dbReference>
<dbReference type="PROSITE" id="PS50217">
    <property type="entry name" value="BZIP"/>
    <property type="match status" value="1"/>
</dbReference>
<dbReference type="GO" id="GO:0005634">
    <property type="term" value="C:nucleus"/>
    <property type="evidence" value="ECO:0007669"/>
    <property type="project" value="UniProtKB-SubCell"/>
</dbReference>
<evidence type="ECO:0000256" key="7">
    <source>
        <dbReference type="ARBA" id="ARBA00023015"/>
    </source>
</evidence>
<dbReference type="GO" id="GO:0003677">
    <property type="term" value="F:DNA binding"/>
    <property type="evidence" value="ECO:0007669"/>
    <property type="project" value="UniProtKB-KW"/>
</dbReference>
<evidence type="ECO:0000256" key="13">
    <source>
        <dbReference type="ARBA" id="ARBA00023242"/>
    </source>
</evidence>
<evidence type="ECO:0000256" key="9">
    <source>
        <dbReference type="ARBA" id="ARBA00023136"/>
    </source>
</evidence>
<evidence type="ECO:0000256" key="8">
    <source>
        <dbReference type="ARBA" id="ARBA00023125"/>
    </source>
</evidence>
<dbReference type="InterPro" id="IPR000626">
    <property type="entry name" value="Ubiquitin-like_dom"/>
</dbReference>
<feature type="compositionally biased region" description="Basic and acidic residues" evidence="15">
    <location>
        <begin position="104"/>
        <end position="114"/>
    </location>
</feature>
<evidence type="ECO:0000256" key="10">
    <source>
        <dbReference type="ARBA" id="ARBA00023163"/>
    </source>
</evidence>
<evidence type="ECO:0000313" key="20">
    <source>
        <dbReference type="Proteomes" id="UP001341281"/>
    </source>
</evidence>
<dbReference type="EMBL" id="CP144747">
    <property type="protein sequence ID" value="WVZ66884.1"/>
    <property type="molecule type" value="Genomic_DNA"/>
</dbReference>
<dbReference type="GO" id="GO:0034976">
    <property type="term" value="P:response to endoplasmic reticulum stress"/>
    <property type="evidence" value="ECO:0007669"/>
    <property type="project" value="UniProtKB-ARBA"/>
</dbReference>
<organism evidence="19 20">
    <name type="scientific">Paspalum notatum var. saurae</name>
    <dbReference type="NCBI Taxonomy" id="547442"/>
    <lineage>
        <taxon>Eukaryota</taxon>
        <taxon>Viridiplantae</taxon>
        <taxon>Streptophyta</taxon>
        <taxon>Embryophyta</taxon>
        <taxon>Tracheophyta</taxon>
        <taxon>Spermatophyta</taxon>
        <taxon>Magnoliopsida</taxon>
        <taxon>Liliopsida</taxon>
        <taxon>Poales</taxon>
        <taxon>Poaceae</taxon>
        <taxon>PACMAD clade</taxon>
        <taxon>Panicoideae</taxon>
        <taxon>Andropogonodae</taxon>
        <taxon>Paspaleae</taxon>
        <taxon>Paspalinae</taxon>
        <taxon>Paspalum</taxon>
    </lineage>
</organism>
<evidence type="ECO:0008006" key="21">
    <source>
        <dbReference type="Google" id="ProtNLM"/>
    </source>
</evidence>
<evidence type="ECO:0000313" key="19">
    <source>
        <dbReference type="EMBL" id="WVZ66884.1"/>
    </source>
</evidence>
<protein>
    <recommendedName>
        <fullName evidence="21">BZIP domain-containing protein</fullName>
    </recommendedName>
</protein>
<dbReference type="SUPFAM" id="SSF57959">
    <property type="entry name" value="Leucine zipper domain"/>
    <property type="match status" value="1"/>
</dbReference>
<keyword evidence="20" id="KW-1185">Reference proteome</keyword>
<evidence type="ECO:0000256" key="15">
    <source>
        <dbReference type="SAM" id="MobiDB-lite"/>
    </source>
</evidence>
<keyword evidence="12" id="KW-0834">Unfolded protein response</keyword>
<dbReference type="Pfam" id="PF00170">
    <property type="entry name" value="bZIP_1"/>
    <property type="match status" value="1"/>
</dbReference>
<evidence type="ECO:0000256" key="3">
    <source>
        <dbReference type="ARBA" id="ARBA00007163"/>
    </source>
</evidence>
<feature type="region of interest" description="Disordered" evidence="15">
    <location>
        <begin position="1"/>
        <end position="29"/>
    </location>
</feature>
<dbReference type="InterPro" id="IPR004827">
    <property type="entry name" value="bZIP"/>
</dbReference>
<dbReference type="GO" id="GO:0003700">
    <property type="term" value="F:DNA-binding transcription factor activity"/>
    <property type="evidence" value="ECO:0007669"/>
    <property type="project" value="InterPro"/>
</dbReference>
<sequence>MAEPTLLAPDPFSDLPFPEFQVPVDGDNHAFEFDDFDLEDLDLDNFDLDLFASDGQLSQPPPPPLATSSSSAGSPEGGSSSSGAGGLRNDESSESSSRSVDGGGKGKGEDDEAKRRARLVRNRESAHLSRQRKKQYVEELEGKVKAMQATIADLSARISCVTAENAALKQQLGGAAGASPPPPPMPMYPAVYPLPMPWVHPAYAMRGSQVPLVPIPRLKPQQPAPAAAEPPAKKARKTKKVASVSLLGLLCLVMLCGCFIPAVNRMYGSVGAGGEGTAFGPSHRGRVLAVEGPRDVVSDGIDPKPPQNASETLPALLYLPKNGKHVKINGNLVIKSIVASEEASSRMSGYGGKSTRGQGKEETSLAIPGHVSPLEAREFMESTEGMKSKLMALAPADGNMYREEDGLLPQWFSEAMSGPLLSSGMCTEVFRFDVSPSSAHANGIVPVYSNAMSNSSQNFTQNLPSARPHTVKNRRISYSEAIPLKGSTSNDTEHLKAPPKNESFGSTKPVSSVVVSVLADPREAGDGDGEGRISSKSLSRIFVVVLIDSVKYVTYSCVLPFKNHSPHLSCARSHGPVDSADPPADAGEQRSALRRLASMYIRVKRNKSTYFIQCEPTETALSIKQKLHSLIDQPPSNQQLVLFATNDVLEDTKTLADQKVENDSIVALALRKDDNEFEGVSIARPEDFMSSS</sequence>
<dbReference type="CDD" id="cd17039">
    <property type="entry name" value="Ubl_ubiquitin_like"/>
    <property type="match status" value="1"/>
</dbReference>
<dbReference type="AlphaFoldDB" id="A0AAQ3T4P8"/>
<comment type="function">
    <text evidence="14">Transcription factor involved in endoplasmic reticulum (ER) stress response. Acts as a ER stress sensor and activates the transcription factor BZIP50 and the chaperone BIP1.</text>
</comment>
<dbReference type="GO" id="GO:0006986">
    <property type="term" value="P:response to unfolded protein"/>
    <property type="evidence" value="ECO:0007669"/>
    <property type="project" value="UniProtKB-KW"/>
</dbReference>
<proteinExistence type="inferred from homology"/>
<dbReference type="SMART" id="SM00338">
    <property type="entry name" value="BRLZ"/>
    <property type="match status" value="1"/>
</dbReference>
<comment type="similarity">
    <text evidence="3">Belongs to the bZIP family.</text>
</comment>
<evidence type="ECO:0000256" key="14">
    <source>
        <dbReference type="ARBA" id="ARBA00056763"/>
    </source>
</evidence>
<feature type="domain" description="Ubiquitin-like" evidence="17">
    <location>
        <begin position="597"/>
        <end position="675"/>
    </location>
</feature>
<evidence type="ECO:0000256" key="12">
    <source>
        <dbReference type="ARBA" id="ARBA00023230"/>
    </source>
</evidence>
<keyword evidence="5" id="KW-0256">Endoplasmic reticulum</keyword>
<evidence type="ECO:0000259" key="17">
    <source>
        <dbReference type="PROSITE" id="PS50053"/>
    </source>
</evidence>
<keyword evidence="10" id="KW-0804">Transcription</keyword>
<dbReference type="SUPFAM" id="SSF54236">
    <property type="entry name" value="Ubiquitin-like"/>
    <property type="match status" value="1"/>
</dbReference>
<reference evidence="19 20" key="1">
    <citation type="submission" date="2024-02" db="EMBL/GenBank/DDBJ databases">
        <title>High-quality chromosome-scale genome assembly of Pensacola bahiagrass (Paspalum notatum Flugge var. saurae).</title>
        <authorList>
            <person name="Vega J.M."/>
            <person name="Podio M."/>
            <person name="Orjuela J."/>
            <person name="Siena L.A."/>
            <person name="Pessino S.C."/>
            <person name="Combes M.C."/>
            <person name="Mariac C."/>
            <person name="Albertini E."/>
            <person name="Pupilli F."/>
            <person name="Ortiz J.P.A."/>
            <person name="Leblanc O."/>
        </authorList>
    </citation>
    <scope>NUCLEOTIDE SEQUENCE [LARGE SCALE GENOMIC DNA]</scope>
    <source>
        <strain evidence="19">R1</strain>
        <tissue evidence="19">Leaf</tissue>
    </source>
</reference>
<evidence type="ECO:0000256" key="1">
    <source>
        <dbReference type="ARBA" id="ARBA00004123"/>
    </source>
</evidence>
<evidence type="ECO:0000256" key="4">
    <source>
        <dbReference type="ARBA" id="ARBA00022692"/>
    </source>
</evidence>
<evidence type="ECO:0000256" key="5">
    <source>
        <dbReference type="ARBA" id="ARBA00022824"/>
    </source>
</evidence>
<dbReference type="GO" id="GO:0005789">
    <property type="term" value="C:endoplasmic reticulum membrane"/>
    <property type="evidence" value="ECO:0007669"/>
    <property type="project" value="UniProtKB-SubCell"/>
</dbReference>
<dbReference type="SMART" id="SM00213">
    <property type="entry name" value="UBQ"/>
    <property type="match status" value="1"/>
</dbReference>
<feature type="domain" description="BZIP" evidence="18">
    <location>
        <begin position="112"/>
        <end position="172"/>
    </location>
</feature>
<gene>
    <name evidence="19" type="ORF">U9M48_016044</name>
</gene>
<dbReference type="Gene3D" id="3.10.20.90">
    <property type="entry name" value="Phosphatidylinositol 3-kinase Catalytic Subunit, Chain A, domain 1"/>
    <property type="match status" value="1"/>
</dbReference>
<evidence type="ECO:0000256" key="2">
    <source>
        <dbReference type="ARBA" id="ARBA00004389"/>
    </source>
</evidence>
<evidence type="ECO:0000256" key="11">
    <source>
        <dbReference type="ARBA" id="ARBA00023180"/>
    </source>
</evidence>
<evidence type="ECO:0000256" key="16">
    <source>
        <dbReference type="SAM" id="Phobius"/>
    </source>
</evidence>
<dbReference type="PANTHER" id="PTHR47416:SF7">
    <property type="entry name" value="BZIP TRANSCRIPTION FACTOR 60"/>
    <property type="match status" value="1"/>
</dbReference>
<dbReference type="InterPro" id="IPR029071">
    <property type="entry name" value="Ubiquitin-like_domsf"/>
</dbReference>
<accession>A0AAQ3T4P8</accession>
<feature type="compositionally biased region" description="Low complexity" evidence="15">
    <location>
        <begin position="66"/>
        <end position="82"/>
    </location>
</feature>
<keyword evidence="13" id="KW-0539">Nucleus</keyword>
<feature type="transmembrane region" description="Helical" evidence="16">
    <location>
        <begin position="241"/>
        <end position="263"/>
    </location>
</feature>
<keyword evidence="11" id="KW-0325">Glycoprotein</keyword>
<dbReference type="PROSITE" id="PS50053">
    <property type="entry name" value="UBIQUITIN_2"/>
    <property type="match status" value="1"/>
</dbReference>
<dbReference type="InterPro" id="IPR046347">
    <property type="entry name" value="bZIP_sf"/>
</dbReference>
<dbReference type="CDD" id="cd14704">
    <property type="entry name" value="bZIP_HY5-like"/>
    <property type="match status" value="1"/>
</dbReference>
<dbReference type="Pfam" id="PF00240">
    <property type="entry name" value="ubiquitin"/>
    <property type="match status" value="1"/>
</dbReference>
<comment type="subcellular location">
    <subcellularLocation>
        <location evidence="2">Endoplasmic reticulum membrane</location>
        <topology evidence="2">Single-pass membrane protein</topology>
    </subcellularLocation>
    <subcellularLocation>
        <location evidence="1">Nucleus</location>
    </subcellularLocation>
</comment>
<dbReference type="Proteomes" id="UP001341281">
    <property type="component" value="Chromosome 03"/>
</dbReference>